<dbReference type="Proteomes" id="UP000036987">
    <property type="component" value="Unassembled WGS sequence"/>
</dbReference>
<proteinExistence type="predicted"/>
<dbReference type="InterPro" id="IPR036915">
    <property type="entry name" value="Cyclin-like_sf"/>
</dbReference>
<evidence type="ECO:0000313" key="3">
    <source>
        <dbReference type="Proteomes" id="UP000036987"/>
    </source>
</evidence>
<gene>
    <name evidence="2" type="ORF">ZOSMA_412G00020</name>
</gene>
<sequence>MTEGSNSGTNTITTTTKIISYSTTTYPASFTSSSVEMDAEIKEDSSSDMDIDKNYHDNPMAMTDYVDDIYEYYWKTESPPHWGRILIFHTTYSEEDLLECSRLMVEFHRNAEIGKLPGVHRKYSTSKFGCVAKSEPALFLLQ</sequence>
<evidence type="ECO:0000313" key="2">
    <source>
        <dbReference type="EMBL" id="KMZ63360.1"/>
    </source>
</evidence>
<comment type="caution">
    <text evidence="2">The sequence shown here is derived from an EMBL/GenBank/DDBJ whole genome shotgun (WGS) entry which is preliminary data.</text>
</comment>
<dbReference type="OrthoDB" id="5590282at2759"/>
<dbReference type="Gene3D" id="1.10.472.10">
    <property type="entry name" value="Cyclin-like"/>
    <property type="match status" value="1"/>
</dbReference>
<dbReference type="SUPFAM" id="SSF47954">
    <property type="entry name" value="Cyclin-like"/>
    <property type="match status" value="1"/>
</dbReference>
<reference evidence="3" key="1">
    <citation type="journal article" date="2016" name="Nature">
        <title>The genome of the seagrass Zostera marina reveals angiosperm adaptation to the sea.</title>
        <authorList>
            <person name="Olsen J.L."/>
            <person name="Rouze P."/>
            <person name="Verhelst B."/>
            <person name="Lin Y.-C."/>
            <person name="Bayer T."/>
            <person name="Collen J."/>
            <person name="Dattolo E."/>
            <person name="De Paoli E."/>
            <person name="Dittami S."/>
            <person name="Maumus F."/>
            <person name="Michel G."/>
            <person name="Kersting A."/>
            <person name="Lauritano C."/>
            <person name="Lohaus R."/>
            <person name="Toepel M."/>
            <person name="Tonon T."/>
            <person name="Vanneste K."/>
            <person name="Amirebrahimi M."/>
            <person name="Brakel J."/>
            <person name="Bostroem C."/>
            <person name="Chovatia M."/>
            <person name="Grimwood J."/>
            <person name="Jenkins J.W."/>
            <person name="Jueterbock A."/>
            <person name="Mraz A."/>
            <person name="Stam W.T."/>
            <person name="Tice H."/>
            <person name="Bornberg-Bauer E."/>
            <person name="Green P.J."/>
            <person name="Pearson G.A."/>
            <person name="Procaccini G."/>
            <person name="Duarte C.M."/>
            <person name="Schmutz J."/>
            <person name="Reusch T.B.H."/>
            <person name="Van de Peer Y."/>
        </authorList>
    </citation>
    <scope>NUCLEOTIDE SEQUENCE [LARGE SCALE GENOMIC DNA]</scope>
    <source>
        <strain evidence="3">cv. Finnish</strain>
    </source>
</reference>
<name>A0A0K9P584_ZOSMR</name>
<keyword evidence="3" id="KW-1185">Reference proteome</keyword>
<dbReference type="Pfam" id="PF02984">
    <property type="entry name" value="Cyclin_C"/>
    <property type="match status" value="1"/>
</dbReference>
<evidence type="ECO:0000259" key="1">
    <source>
        <dbReference type="Pfam" id="PF02984"/>
    </source>
</evidence>
<feature type="domain" description="Cyclin C-terminal" evidence="1">
    <location>
        <begin position="78"/>
        <end position="136"/>
    </location>
</feature>
<dbReference type="InterPro" id="IPR004367">
    <property type="entry name" value="Cyclin_C-dom"/>
</dbReference>
<dbReference type="STRING" id="29655.A0A0K9P584"/>
<dbReference type="AlphaFoldDB" id="A0A0K9P584"/>
<protein>
    <recommendedName>
        <fullName evidence="1">Cyclin C-terminal domain-containing protein</fullName>
    </recommendedName>
</protein>
<dbReference type="EMBL" id="LFYR01001243">
    <property type="protein sequence ID" value="KMZ63360.1"/>
    <property type="molecule type" value="Genomic_DNA"/>
</dbReference>
<accession>A0A0K9P584</accession>
<organism evidence="2 3">
    <name type="scientific">Zostera marina</name>
    <name type="common">Eelgrass</name>
    <dbReference type="NCBI Taxonomy" id="29655"/>
    <lineage>
        <taxon>Eukaryota</taxon>
        <taxon>Viridiplantae</taxon>
        <taxon>Streptophyta</taxon>
        <taxon>Embryophyta</taxon>
        <taxon>Tracheophyta</taxon>
        <taxon>Spermatophyta</taxon>
        <taxon>Magnoliopsida</taxon>
        <taxon>Liliopsida</taxon>
        <taxon>Zosteraceae</taxon>
        <taxon>Zostera</taxon>
    </lineage>
</organism>